<accession>A0A0D8XIK4</accession>
<feature type="domain" description="Integrase zinc-binding" evidence="1">
    <location>
        <begin position="365"/>
        <end position="417"/>
    </location>
</feature>
<dbReference type="InterPro" id="IPR043128">
    <property type="entry name" value="Rev_trsase/Diguanyl_cyclase"/>
</dbReference>
<sequence>MAGEEESVHQTEKIYVDSHLTEQQSWEDFCTLESSGVSEFTGSKEEEKRQESEVIWKKFEETIEKREDGYYVRLPWKDNANTLPANKGMAIQRLQSTVNKLKSHPTLFQQYHETIVQQLNQGIIEEVEETNNSTNLKEIIHYLSHHAVITPNKETTKLRVVFDASAHQKGQPSLNEVLHQGPLILPQICDILLRFRIGDIAIISDVEKAFLQIRLHEKDRDATQPTYKHTSILMTAQADEDKELLDWRRHNRLKLAQRTIAYVLRFIKAIIDRLNQQLKDRIQHNIPEVMLMASTPYITAAEYELALRVLVRNHQNSYDALIWNSPNQLNLYRDEHGIIRCRGRLSKACIPFNAQQPIFIVSRTKLAEMITQDAHLPYHSGTSQTMANVRQKFWIPKLRQQTRKVLRRCVACQKMNNLPYKYPNMDDLPESRIPVN</sequence>
<protein>
    <recommendedName>
        <fullName evidence="1">Integrase zinc-binding domain-containing protein</fullName>
    </recommendedName>
</protein>
<dbReference type="InterPro" id="IPR043502">
    <property type="entry name" value="DNA/RNA_pol_sf"/>
</dbReference>
<evidence type="ECO:0000313" key="3">
    <source>
        <dbReference type="Proteomes" id="UP000053766"/>
    </source>
</evidence>
<reference evidence="3" key="2">
    <citation type="journal article" date="2016" name="Sci. Rep.">
        <title>Dictyocaulus viviparus genome, variome and transcriptome elucidate lungworm biology and support future intervention.</title>
        <authorList>
            <person name="McNulty S.N."/>
            <person name="Strube C."/>
            <person name="Rosa B.A."/>
            <person name="Martin J.C."/>
            <person name="Tyagi R."/>
            <person name="Choi Y.J."/>
            <person name="Wang Q."/>
            <person name="Hallsworth Pepin K."/>
            <person name="Zhang X."/>
            <person name="Ozersky P."/>
            <person name="Wilson R.K."/>
            <person name="Sternberg P.W."/>
            <person name="Gasser R.B."/>
            <person name="Mitreva M."/>
        </authorList>
    </citation>
    <scope>NUCLEOTIDE SEQUENCE [LARGE SCALE GENOMIC DNA]</scope>
    <source>
        <strain evidence="3">HannoverDv2000</strain>
    </source>
</reference>
<dbReference type="EMBL" id="KN716704">
    <property type="protein sequence ID" value="KJH42146.1"/>
    <property type="molecule type" value="Genomic_DNA"/>
</dbReference>
<evidence type="ECO:0000313" key="2">
    <source>
        <dbReference type="EMBL" id="KJH42146.1"/>
    </source>
</evidence>
<dbReference type="InterPro" id="IPR041588">
    <property type="entry name" value="Integrase_H2C2"/>
</dbReference>
<dbReference type="Proteomes" id="UP000053766">
    <property type="component" value="Unassembled WGS sequence"/>
</dbReference>
<dbReference type="Gene3D" id="3.30.70.270">
    <property type="match status" value="1"/>
</dbReference>
<organism evidence="2 3">
    <name type="scientific">Dictyocaulus viviparus</name>
    <name type="common">Bovine lungworm</name>
    <dbReference type="NCBI Taxonomy" id="29172"/>
    <lineage>
        <taxon>Eukaryota</taxon>
        <taxon>Metazoa</taxon>
        <taxon>Ecdysozoa</taxon>
        <taxon>Nematoda</taxon>
        <taxon>Chromadorea</taxon>
        <taxon>Rhabditida</taxon>
        <taxon>Rhabditina</taxon>
        <taxon>Rhabditomorpha</taxon>
        <taxon>Strongyloidea</taxon>
        <taxon>Metastrongylidae</taxon>
        <taxon>Dictyocaulus</taxon>
    </lineage>
</organism>
<evidence type="ECO:0000259" key="1">
    <source>
        <dbReference type="Pfam" id="PF17921"/>
    </source>
</evidence>
<dbReference type="OrthoDB" id="5920525at2759"/>
<name>A0A0D8XIK4_DICVI</name>
<gene>
    <name evidence="2" type="ORF">DICVIV_11877</name>
</gene>
<reference evidence="2 3" key="1">
    <citation type="submission" date="2013-11" db="EMBL/GenBank/DDBJ databases">
        <title>Draft genome of the bovine lungworm Dictyocaulus viviparus.</title>
        <authorList>
            <person name="Mitreva M."/>
        </authorList>
    </citation>
    <scope>NUCLEOTIDE SEQUENCE [LARGE SCALE GENOMIC DNA]</scope>
    <source>
        <strain evidence="2 3">HannoverDv2000</strain>
    </source>
</reference>
<dbReference type="PANTHER" id="PTHR47331">
    <property type="entry name" value="PHD-TYPE DOMAIN-CONTAINING PROTEIN"/>
    <property type="match status" value="1"/>
</dbReference>
<dbReference type="Gene3D" id="1.10.340.70">
    <property type="match status" value="1"/>
</dbReference>
<dbReference type="Pfam" id="PF17921">
    <property type="entry name" value="Integrase_H2C2"/>
    <property type="match status" value="1"/>
</dbReference>
<dbReference type="SUPFAM" id="SSF56672">
    <property type="entry name" value="DNA/RNA polymerases"/>
    <property type="match status" value="1"/>
</dbReference>
<keyword evidence="3" id="KW-1185">Reference proteome</keyword>
<dbReference type="STRING" id="29172.A0A0D8XIK4"/>
<dbReference type="AlphaFoldDB" id="A0A0D8XIK4"/>
<dbReference type="PANTHER" id="PTHR47331:SF1">
    <property type="entry name" value="GAG-LIKE PROTEIN"/>
    <property type="match status" value="1"/>
</dbReference>
<proteinExistence type="predicted"/>
<dbReference type="Gene3D" id="3.10.10.10">
    <property type="entry name" value="HIV Type 1 Reverse Transcriptase, subunit A, domain 1"/>
    <property type="match status" value="1"/>
</dbReference>